<feature type="region of interest" description="Disordered" evidence="1">
    <location>
        <begin position="128"/>
        <end position="150"/>
    </location>
</feature>
<protein>
    <submittedName>
        <fullName evidence="2">Uncharacterized protein</fullName>
    </submittedName>
</protein>
<evidence type="ECO:0000313" key="2">
    <source>
        <dbReference type="EMBL" id="TFK45540.1"/>
    </source>
</evidence>
<proteinExistence type="predicted"/>
<gene>
    <name evidence="2" type="ORF">OE88DRAFT_1119547</name>
</gene>
<keyword evidence="3" id="KW-1185">Reference proteome</keyword>
<name>A0A5C3MJX2_9AGAM</name>
<evidence type="ECO:0000313" key="3">
    <source>
        <dbReference type="Proteomes" id="UP000305948"/>
    </source>
</evidence>
<dbReference type="AlphaFoldDB" id="A0A5C3MJX2"/>
<evidence type="ECO:0000256" key="1">
    <source>
        <dbReference type="SAM" id="MobiDB-lite"/>
    </source>
</evidence>
<organism evidence="2 3">
    <name type="scientific">Heliocybe sulcata</name>
    <dbReference type="NCBI Taxonomy" id="5364"/>
    <lineage>
        <taxon>Eukaryota</taxon>
        <taxon>Fungi</taxon>
        <taxon>Dikarya</taxon>
        <taxon>Basidiomycota</taxon>
        <taxon>Agaricomycotina</taxon>
        <taxon>Agaricomycetes</taxon>
        <taxon>Gloeophyllales</taxon>
        <taxon>Gloeophyllaceae</taxon>
        <taxon>Heliocybe</taxon>
    </lineage>
</organism>
<dbReference type="Proteomes" id="UP000305948">
    <property type="component" value="Unassembled WGS sequence"/>
</dbReference>
<accession>A0A5C3MJX2</accession>
<sequence length="150" mass="16747">MRSRDLPTVAVVVAYMRKQELHVHGSGRSCRPAYNTLRVIPILCHNLLRQLPLKLSPSFMALQYPAGWSNNHLCPIQDSYPLRLLRRLARSHPGHSDCHTSRSICSRLSVSISVAATIIRTTKRKHMFPDSSGDADVLPGGLEEETSYGC</sequence>
<reference evidence="2 3" key="1">
    <citation type="journal article" date="2019" name="Nat. Ecol. Evol.">
        <title>Megaphylogeny resolves global patterns of mushroom evolution.</title>
        <authorList>
            <person name="Varga T."/>
            <person name="Krizsan K."/>
            <person name="Foldi C."/>
            <person name="Dima B."/>
            <person name="Sanchez-Garcia M."/>
            <person name="Sanchez-Ramirez S."/>
            <person name="Szollosi G.J."/>
            <person name="Szarkandi J.G."/>
            <person name="Papp V."/>
            <person name="Albert L."/>
            <person name="Andreopoulos W."/>
            <person name="Angelini C."/>
            <person name="Antonin V."/>
            <person name="Barry K.W."/>
            <person name="Bougher N.L."/>
            <person name="Buchanan P."/>
            <person name="Buyck B."/>
            <person name="Bense V."/>
            <person name="Catcheside P."/>
            <person name="Chovatia M."/>
            <person name="Cooper J."/>
            <person name="Damon W."/>
            <person name="Desjardin D."/>
            <person name="Finy P."/>
            <person name="Geml J."/>
            <person name="Haridas S."/>
            <person name="Hughes K."/>
            <person name="Justo A."/>
            <person name="Karasinski D."/>
            <person name="Kautmanova I."/>
            <person name="Kiss B."/>
            <person name="Kocsube S."/>
            <person name="Kotiranta H."/>
            <person name="LaButti K.M."/>
            <person name="Lechner B.E."/>
            <person name="Liimatainen K."/>
            <person name="Lipzen A."/>
            <person name="Lukacs Z."/>
            <person name="Mihaltcheva S."/>
            <person name="Morgado L.N."/>
            <person name="Niskanen T."/>
            <person name="Noordeloos M.E."/>
            <person name="Ohm R.A."/>
            <person name="Ortiz-Santana B."/>
            <person name="Ovrebo C."/>
            <person name="Racz N."/>
            <person name="Riley R."/>
            <person name="Savchenko A."/>
            <person name="Shiryaev A."/>
            <person name="Soop K."/>
            <person name="Spirin V."/>
            <person name="Szebenyi C."/>
            <person name="Tomsovsky M."/>
            <person name="Tulloss R.E."/>
            <person name="Uehling J."/>
            <person name="Grigoriev I.V."/>
            <person name="Vagvolgyi C."/>
            <person name="Papp T."/>
            <person name="Martin F.M."/>
            <person name="Miettinen O."/>
            <person name="Hibbett D.S."/>
            <person name="Nagy L.G."/>
        </authorList>
    </citation>
    <scope>NUCLEOTIDE SEQUENCE [LARGE SCALE GENOMIC DNA]</scope>
    <source>
        <strain evidence="2 3">OMC1185</strain>
    </source>
</reference>
<dbReference type="EMBL" id="ML213541">
    <property type="protein sequence ID" value="TFK45540.1"/>
    <property type="molecule type" value="Genomic_DNA"/>
</dbReference>